<reference evidence="12 13" key="1">
    <citation type="submission" date="2023-04" db="EMBL/GenBank/DDBJ databases">
        <title>Marinobulbifer ophiurae gen. nov., sp. Nov., isolate from tissue of brittle star Ophioplocus japonicus.</title>
        <authorList>
            <person name="Kawano K."/>
            <person name="Sawayama S."/>
            <person name="Nakagawa S."/>
        </authorList>
    </citation>
    <scope>NUCLEOTIDE SEQUENCE [LARGE SCALE GENOMIC DNA]</scope>
    <source>
        <strain evidence="12 13">NKW57</strain>
    </source>
</reference>
<keyword evidence="4 7" id="KW-0067">ATP-binding</keyword>
<dbReference type="Pfam" id="PF00270">
    <property type="entry name" value="DEAD"/>
    <property type="match status" value="1"/>
</dbReference>
<evidence type="ECO:0000256" key="5">
    <source>
        <dbReference type="ARBA" id="ARBA00038437"/>
    </source>
</evidence>
<dbReference type="SMART" id="SM00487">
    <property type="entry name" value="DEXDc"/>
    <property type="match status" value="1"/>
</dbReference>
<comment type="caution">
    <text evidence="12">The sequence shown here is derived from an EMBL/GenBank/DDBJ whole genome shotgun (WGS) entry which is preliminary data.</text>
</comment>
<dbReference type="InterPro" id="IPR027417">
    <property type="entry name" value="P-loop_NTPase"/>
</dbReference>
<evidence type="ECO:0000313" key="13">
    <source>
        <dbReference type="Proteomes" id="UP001224392"/>
    </source>
</evidence>
<dbReference type="Pfam" id="PF00271">
    <property type="entry name" value="Helicase_C"/>
    <property type="match status" value="1"/>
</dbReference>
<evidence type="ECO:0000256" key="4">
    <source>
        <dbReference type="ARBA" id="ARBA00022840"/>
    </source>
</evidence>
<evidence type="ECO:0000259" key="11">
    <source>
        <dbReference type="PROSITE" id="PS51195"/>
    </source>
</evidence>
<comment type="similarity">
    <text evidence="5 7">Belongs to the DEAD box helicase family.</text>
</comment>
<dbReference type="InterPro" id="IPR000629">
    <property type="entry name" value="RNA-helicase_DEAD-box_CS"/>
</dbReference>
<keyword evidence="13" id="KW-1185">Reference proteome</keyword>
<evidence type="ECO:0000313" key="12">
    <source>
        <dbReference type="EMBL" id="GMG87617.1"/>
    </source>
</evidence>
<evidence type="ECO:0000256" key="3">
    <source>
        <dbReference type="ARBA" id="ARBA00022806"/>
    </source>
</evidence>
<dbReference type="PANTHER" id="PTHR47959">
    <property type="entry name" value="ATP-DEPENDENT RNA HELICASE RHLE-RELATED"/>
    <property type="match status" value="1"/>
</dbReference>
<dbReference type="SMART" id="SM00490">
    <property type="entry name" value="HELICc"/>
    <property type="match status" value="1"/>
</dbReference>
<protein>
    <submittedName>
        <fullName evidence="12">DEAD/DEAH box helicase</fullName>
    </submittedName>
</protein>
<evidence type="ECO:0000256" key="8">
    <source>
        <dbReference type="SAM" id="MobiDB-lite"/>
    </source>
</evidence>
<keyword evidence="1 7" id="KW-0547">Nucleotide-binding</keyword>
<dbReference type="PROSITE" id="PS51195">
    <property type="entry name" value="Q_MOTIF"/>
    <property type="match status" value="1"/>
</dbReference>
<sequence length="461" mass="50142">MRENNSSDSKIHTFSGLDLPKPVSRALEQQQLEEMTPVQQQAIPQVRTGGDLMVAAATGSGKTLAFAVPIVQAMLEKPAPNTSTRALILAPTRELARQLHKQFDLLTQSSRVEVGAITGGAVFKYQKAMLRKNPEIVIATPGRILEHVQKGSADMGDLEFLVLDEADRMLDLGLGDEVLELAGACNPGRQTLLFSATLRRGAITELAGKLMQQPQMLEVDSAHTAHKAITQQYCTVDDDSHKARLLTWLLAHEPADKVVIFCNTRARVEALGEVLGHHNLDSVILHGDLTQDERNEVTHRFRLGRAKILLATDVAARGLDIKGVDLVVNYDMAQSPDDYVHRIGRTGRAGEEGLAVSLIARSDWRRKGAVEKFLDMGMEQRVIKGLQGKYRGERPPESRQAPSPWDKSAKKPAGKKPGAGRPHKKPAAGKRPGGKGQAGKGLGGRFGDGSAPLTIKPRKKD</sequence>
<feature type="domain" description="Helicase ATP-binding" evidence="9">
    <location>
        <begin position="43"/>
        <end position="216"/>
    </location>
</feature>
<dbReference type="CDD" id="cd18787">
    <property type="entry name" value="SF2_C_DEAD"/>
    <property type="match status" value="1"/>
</dbReference>
<evidence type="ECO:0000259" key="9">
    <source>
        <dbReference type="PROSITE" id="PS51192"/>
    </source>
</evidence>
<evidence type="ECO:0000256" key="1">
    <source>
        <dbReference type="ARBA" id="ARBA00022741"/>
    </source>
</evidence>
<dbReference type="InterPro" id="IPR050079">
    <property type="entry name" value="DEAD_box_RNA_helicase"/>
</dbReference>
<dbReference type="EMBL" id="BSYJ01000003">
    <property type="protein sequence ID" value="GMG87617.1"/>
    <property type="molecule type" value="Genomic_DNA"/>
</dbReference>
<proteinExistence type="inferred from homology"/>
<gene>
    <name evidence="12" type="ORF">MNKW57_19380</name>
</gene>
<dbReference type="SUPFAM" id="SSF52540">
    <property type="entry name" value="P-loop containing nucleoside triphosphate hydrolases"/>
    <property type="match status" value="2"/>
</dbReference>
<evidence type="ECO:0000256" key="7">
    <source>
        <dbReference type="RuleBase" id="RU000492"/>
    </source>
</evidence>
<dbReference type="CDD" id="cd00268">
    <property type="entry name" value="DEADc"/>
    <property type="match status" value="1"/>
</dbReference>
<dbReference type="InterPro" id="IPR011545">
    <property type="entry name" value="DEAD/DEAH_box_helicase_dom"/>
</dbReference>
<name>A0ABQ6LZW4_9GAMM</name>
<feature type="region of interest" description="Disordered" evidence="8">
    <location>
        <begin position="386"/>
        <end position="461"/>
    </location>
</feature>
<evidence type="ECO:0000256" key="6">
    <source>
        <dbReference type="PROSITE-ProRule" id="PRU00552"/>
    </source>
</evidence>
<dbReference type="InterPro" id="IPR001650">
    <property type="entry name" value="Helicase_C-like"/>
</dbReference>
<dbReference type="InterPro" id="IPR014014">
    <property type="entry name" value="RNA_helicase_DEAD_Q_motif"/>
</dbReference>
<dbReference type="RefSeq" id="WP_285764235.1">
    <property type="nucleotide sequence ID" value="NZ_BSYJ01000003.1"/>
</dbReference>
<dbReference type="PROSITE" id="PS51194">
    <property type="entry name" value="HELICASE_CTER"/>
    <property type="match status" value="1"/>
</dbReference>
<keyword evidence="2 7" id="KW-0378">Hydrolase</keyword>
<dbReference type="PANTHER" id="PTHR47959:SF3">
    <property type="entry name" value="ATP-DEPENDENT RNA HELICASE SRMB"/>
    <property type="match status" value="1"/>
</dbReference>
<accession>A0ABQ6LZW4</accession>
<dbReference type="Proteomes" id="UP001224392">
    <property type="component" value="Unassembled WGS sequence"/>
</dbReference>
<dbReference type="Gene3D" id="3.40.50.300">
    <property type="entry name" value="P-loop containing nucleotide triphosphate hydrolases"/>
    <property type="match status" value="2"/>
</dbReference>
<organism evidence="12 13">
    <name type="scientific">Biformimicrobium ophioploci</name>
    <dbReference type="NCBI Taxonomy" id="3036711"/>
    <lineage>
        <taxon>Bacteria</taxon>
        <taxon>Pseudomonadati</taxon>
        <taxon>Pseudomonadota</taxon>
        <taxon>Gammaproteobacteria</taxon>
        <taxon>Cellvibrionales</taxon>
        <taxon>Microbulbiferaceae</taxon>
        <taxon>Biformimicrobium</taxon>
    </lineage>
</organism>
<feature type="domain" description="Helicase C-terminal" evidence="10">
    <location>
        <begin position="244"/>
        <end position="390"/>
    </location>
</feature>
<dbReference type="PROSITE" id="PS00039">
    <property type="entry name" value="DEAD_ATP_HELICASE"/>
    <property type="match status" value="1"/>
</dbReference>
<dbReference type="InterPro" id="IPR014001">
    <property type="entry name" value="Helicase_ATP-bd"/>
</dbReference>
<dbReference type="PROSITE" id="PS51192">
    <property type="entry name" value="HELICASE_ATP_BIND_1"/>
    <property type="match status" value="1"/>
</dbReference>
<feature type="domain" description="DEAD-box RNA helicase Q" evidence="11">
    <location>
        <begin position="12"/>
        <end position="40"/>
    </location>
</feature>
<feature type="compositionally biased region" description="Gly residues" evidence="8">
    <location>
        <begin position="434"/>
        <end position="447"/>
    </location>
</feature>
<keyword evidence="3 7" id="KW-0347">Helicase</keyword>
<feature type="short sequence motif" description="Q motif" evidence="6">
    <location>
        <begin position="12"/>
        <end position="40"/>
    </location>
</feature>
<dbReference type="InterPro" id="IPR044742">
    <property type="entry name" value="DEAD/DEAH_RhlB"/>
</dbReference>
<evidence type="ECO:0000256" key="2">
    <source>
        <dbReference type="ARBA" id="ARBA00022801"/>
    </source>
</evidence>
<evidence type="ECO:0000259" key="10">
    <source>
        <dbReference type="PROSITE" id="PS51194"/>
    </source>
</evidence>
<dbReference type="GO" id="GO:0004386">
    <property type="term" value="F:helicase activity"/>
    <property type="evidence" value="ECO:0007669"/>
    <property type="project" value="UniProtKB-KW"/>
</dbReference>